<name>A0ABP0WJZ5_9BRYO</name>
<dbReference type="Proteomes" id="UP001497444">
    <property type="component" value="Chromosome 19"/>
</dbReference>
<evidence type="ECO:0000256" key="2">
    <source>
        <dbReference type="ARBA" id="ARBA00010838"/>
    </source>
</evidence>
<reference evidence="7" key="1">
    <citation type="submission" date="2024-02" db="EMBL/GenBank/DDBJ databases">
        <authorList>
            <consortium name="ELIXIR-Norway"/>
            <consortium name="Elixir Norway"/>
        </authorList>
    </citation>
    <scope>NUCLEOTIDE SEQUENCE</scope>
</reference>
<evidence type="ECO:0000256" key="3">
    <source>
        <dbReference type="ARBA" id="ARBA00012744"/>
    </source>
</evidence>
<comment type="similarity">
    <text evidence="2 6">Belongs to the glycosyl hydrolase 1 family.</text>
</comment>
<keyword evidence="5 6" id="KW-0326">Glycosidase</keyword>
<accession>A0ABP0WJZ5</accession>
<gene>
    <name evidence="7" type="ORF">CSSPJE1EN1_LOCUS12680</name>
</gene>
<evidence type="ECO:0000256" key="6">
    <source>
        <dbReference type="RuleBase" id="RU361175"/>
    </source>
</evidence>
<dbReference type="Pfam" id="PF00232">
    <property type="entry name" value="Glyco_hydro_1"/>
    <property type="match status" value="1"/>
</dbReference>
<dbReference type="SUPFAM" id="SSF51445">
    <property type="entry name" value="(Trans)glycosidases"/>
    <property type="match status" value="1"/>
</dbReference>
<sequence>MKEECYVIFMFFAHFAMGPTMISRCYNDSFVAPLSIHRSHFPDSFVFGAATAAYQVEGAASEGGRKPSIWDTFSHTPGKISDGTNGDVACDQYHKYQEDIDLMARLNLNAYRFSISWSRIFPEGTGSEPNKEGIAYYNKVIDGLLQKGITPYVTLYHWDLPQVLQDSFGGWTDRKIVKAYVDYAEACFAAFGDRVKHWITFNEPVQFSYNGYGTGIHAPGRSSNREMCPEGNSAVEPYLAAHHVLLAHAATMDLFRRFFKAKQGGVLGIALDCEWGEPLTNSPEDQAAAQRHVLFQLGWFLDPIYFGDYPAIMRENVGNRLPHFSEDEILLLRGCLDFIGINHYTSRYTTSGPTPLDPQQSHHFLDQCVIVSEMRNCKPIGDRAASEWLYIVPWGLQKLLTWTTERYNRPPLYITENGMDDESGEKPLEEMLQDTKRIRYYQEYLTAVLQAIREGANVQGYFAWSLLDNFEWAVGYTKRFGLIYVDYENDKKRYVKLSAKWYSGFLNKAKEGCPTI</sequence>
<organism evidence="7 8">
    <name type="scientific">Sphagnum jensenii</name>
    <dbReference type="NCBI Taxonomy" id="128206"/>
    <lineage>
        <taxon>Eukaryota</taxon>
        <taxon>Viridiplantae</taxon>
        <taxon>Streptophyta</taxon>
        <taxon>Embryophyta</taxon>
        <taxon>Bryophyta</taxon>
        <taxon>Sphagnophytina</taxon>
        <taxon>Sphagnopsida</taxon>
        <taxon>Sphagnales</taxon>
        <taxon>Sphagnaceae</taxon>
        <taxon>Sphagnum</taxon>
    </lineage>
</organism>
<keyword evidence="8" id="KW-1185">Reference proteome</keyword>
<dbReference type="NCBIfam" id="TIGR03356">
    <property type="entry name" value="BGL"/>
    <property type="match status" value="1"/>
</dbReference>
<dbReference type="EC" id="3.2.1.21" evidence="3 6"/>
<dbReference type="PANTHER" id="PTHR10353:SF310">
    <property type="entry name" value="BETA-GLUCOSIDASE 42"/>
    <property type="match status" value="1"/>
</dbReference>
<evidence type="ECO:0000313" key="8">
    <source>
        <dbReference type="Proteomes" id="UP001497444"/>
    </source>
</evidence>
<dbReference type="PRINTS" id="PR00131">
    <property type="entry name" value="GLHYDRLASE1"/>
</dbReference>
<dbReference type="InterPro" id="IPR017853">
    <property type="entry name" value="GH"/>
</dbReference>
<evidence type="ECO:0000256" key="4">
    <source>
        <dbReference type="ARBA" id="ARBA00022801"/>
    </source>
</evidence>
<dbReference type="InterPro" id="IPR017736">
    <property type="entry name" value="Glyco_hydro_1_beta-glucosidase"/>
</dbReference>
<dbReference type="Gene3D" id="3.20.20.80">
    <property type="entry name" value="Glycosidases"/>
    <property type="match status" value="1"/>
</dbReference>
<proteinExistence type="inferred from homology"/>
<protein>
    <recommendedName>
        <fullName evidence="3 6">Beta-glucosidase</fullName>
        <ecNumber evidence="3 6">3.2.1.21</ecNumber>
    </recommendedName>
</protein>
<evidence type="ECO:0000256" key="1">
    <source>
        <dbReference type="ARBA" id="ARBA00000448"/>
    </source>
</evidence>
<dbReference type="InterPro" id="IPR033132">
    <property type="entry name" value="GH_1_N_CS"/>
</dbReference>
<evidence type="ECO:0000313" key="7">
    <source>
        <dbReference type="EMBL" id="CAK9267202.1"/>
    </source>
</evidence>
<dbReference type="InterPro" id="IPR001360">
    <property type="entry name" value="Glyco_hydro_1"/>
</dbReference>
<keyword evidence="4 6" id="KW-0378">Hydrolase</keyword>
<dbReference type="EMBL" id="OZ020114">
    <property type="protein sequence ID" value="CAK9267202.1"/>
    <property type="molecule type" value="Genomic_DNA"/>
</dbReference>
<evidence type="ECO:0000256" key="5">
    <source>
        <dbReference type="ARBA" id="ARBA00023295"/>
    </source>
</evidence>
<dbReference type="PANTHER" id="PTHR10353">
    <property type="entry name" value="GLYCOSYL HYDROLASE"/>
    <property type="match status" value="1"/>
</dbReference>
<dbReference type="PROSITE" id="PS00653">
    <property type="entry name" value="GLYCOSYL_HYDROL_F1_2"/>
    <property type="match status" value="1"/>
</dbReference>
<comment type="catalytic activity">
    <reaction evidence="1 6">
        <text>Hydrolysis of terminal, non-reducing beta-D-glucosyl residues with release of beta-D-glucose.</text>
        <dbReference type="EC" id="3.2.1.21"/>
    </reaction>
</comment>